<organism evidence="2">
    <name type="scientific">Mustela putorius furo</name>
    <name type="common">European domestic ferret</name>
    <name type="synonym">Mustela furo</name>
    <dbReference type="NCBI Taxonomy" id="9669"/>
    <lineage>
        <taxon>Eukaryota</taxon>
        <taxon>Metazoa</taxon>
        <taxon>Chordata</taxon>
        <taxon>Craniata</taxon>
        <taxon>Vertebrata</taxon>
        <taxon>Euteleostomi</taxon>
        <taxon>Mammalia</taxon>
        <taxon>Eutheria</taxon>
        <taxon>Laurasiatheria</taxon>
        <taxon>Carnivora</taxon>
        <taxon>Caniformia</taxon>
        <taxon>Musteloidea</taxon>
        <taxon>Mustelidae</taxon>
        <taxon>Mustelinae</taxon>
        <taxon>Mustela</taxon>
    </lineage>
</organism>
<protein>
    <submittedName>
        <fullName evidence="2">Uncharacterized protein</fullName>
    </submittedName>
</protein>
<name>M3XZY9_MUSPF</name>
<feature type="region of interest" description="Disordered" evidence="1">
    <location>
        <begin position="1"/>
        <end position="31"/>
    </location>
</feature>
<accession>M3XZY9</accession>
<reference evidence="2" key="1">
    <citation type="submission" date="2024-06" db="UniProtKB">
        <authorList>
            <consortium name="Ensembl"/>
        </authorList>
    </citation>
    <scope>IDENTIFICATION</scope>
</reference>
<dbReference type="AlphaFoldDB" id="M3XZY9"/>
<dbReference type="InParanoid" id="M3XZY9"/>
<dbReference type="EMBL" id="AEYP01049401">
    <property type="status" value="NOT_ANNOTATED_CDS"/>
    <property type="molecule type" value="Genomic_DNA"/>
</dbReference>
<dbReference type="Ensembl" id="ENSMPUT00000004721.1">
    <property type="protein sequence ID" value="ENSMPUP00000004640.1"/>
    <property type="gene ID" value="ENSMPUG00000004677.1"/>
</dbReference>
<evidence type="ECO:0000313" key="2">
    <source>
        <dbReference type="Ensembl" id="ENSMPUP00000004640.1"/>
    </source>
</evidence>
<proteinExistence type="predicted"/>
<evidence type="ECO:0000256" key="1">
    <source>
        <dbReference type="SAM" id="MobiDB-lite"/>
    </source>
</evidence>
<dbReference type="EMBL" id="AEYP01049402">
    <property type="status" value="NOT_ANNOTATED_CDS"/>
    <property type="molecule type" value="Genomic_DNA"/>
</dbReference>
<sequence length="165" mass="17846">MVEENWLPGVTLEGIGGQRSTPQRDCPQHHRQREGRLRWVHTCLSRLPSPTLRRGQKRGVEGTPCPHRGCWTGTGGQKRGVEGTPCPHRGCWTGTGGQKRGVEGTPCPHRGCWTGTGPCLSGFLLGAGAPGAKVARVCEIARAGTSLHGHAQRICYIPLFLKWGK</sequence>
<dbReference type="HOGENOM" id="CLU_1610228_0_0_1"/>